<keyword evidence="1" id="KW-0472">Membrane</keyword>
<evidence type="ECO:0000313" key="2">
    <source>
        <dbReference type="EMBL" id="OHU20882.1"/>
    </source>
</evidence>
<accession>A0A1S1L7F4</accession>
<proteinExistence type="predicted"/>
<name>A0A1S1L7F4_9MYCO</name>
<dbReference type="EMBL" id="MLIK01000019">
    <property type="protein sequence ID" value="OHU20882.1"/>
    <property type="molecule type" value="Genomic_DNA"/>
</dbReference>
<evidence type="ECO:0000256" key="1">
    <source>
        <dbReference type="SAM" id="Phobius"/>
    </source>
</evidence>
<organism evidence="2 3">
    <name type="scientific">Mycobacteroides franklinii</name>
    <dbReference type="NCBI Taxonomy" id="948102"/>
    <lineage>
        <taxon>Bacteria</taxon>
        <taxon>Bacillati</taxon>
        <taxon>Actinomycetota</taxon>
        <taxon>Actinomycetes</taxon>
        <taxon>Mycobacteriales</taxon>
        <taxon>Mycobacteriaceae</taxon>
        <taxon>Mycobacteroides</taxon>
    </lineage>
</organism>
<keyword evidence="1" id="KW-1133">Transmembrane helix</keyword>
<dbReference type="Proteomes" id="UP000179616">
    <property type="component" value="Unassembled WGS sequence"/>
</dbReference>
<reference evidence="2 3" key="1">
    <citation type="submission" date="2016-10" db="EMBL/GenBank/DDBJ databases">
        <title>Evaluation of Human, Veterinary and Environmental Mycobacterium chelonae Isolates by Core Genome Phylogenomic Analysis, Targeted Gene Comparison, and Anti-microbial Susceptibility Patterns: A Tale of Mistaken Identities.</title>
        <authorList>
            <person name="Fogelson S.B."/>
            <person name="Camus A.C."/>
            <person name="Lorenz W."/>
            <person name="Vasireddy R."/>
            <person name="Vasireddy S."/>
            <person name="Smith T."/>
            <person name="Brown-Elliott B.A."/>
            <person name="Wallace R.J.Jr."/>
            <person name="Hasan N.A."/>
            <person name="Reischl U."/>
            <person name="Sanchez S."/>
        </authorList>
    </citation>
    <scope>NUCLEOTIDE SEQUENCE [LARGE SCALE GENOMIC DNA]</scope>
    <source>
        <strain evidence="2 3">1559</strain>
    </source>
</reference>
<evidence type="ECO:0000313" key="3">
    <source>
        <dbReference type="Proteomes" id="UP000179616"/>
    </source>
</evidence>
<comment type="caution">
    <text evidence="2">The sequence shown here is derived from an EMBL/GenBank/DDBJ whole genome shotgun (WGS) entry which is preliminary data.</text>
</comment>
<feature type="transmembrane region" description="Helical" evidence="1">
    <location>
        <begin position="39"/>
        <end position="57"/>
    </location>
</feature>
<feature type="transmembrane region" description="Helical" evidence="1">
    <location>
        <begin position="12"/>
        <end position="33"/>
    </location>
</feature>
<keyword evidence="1" id="KW-0812">Transmembrane</keyword>
<dbReference type="AlphaFoldDB" id="A0A1S1L7F4"/>
<gene>
    <name evidence="2" type="ORF">BKG76_09050</name>
</gene>
<protein>
    <submittedName>
        <fullName evidence="2">Uncharacterized protein</fullName>
    </submittedName>
</protein>
<sequence length="65" mass="7436">MVDFKETRQQRRLLVALYSVCFPVMLFLIFTYGNSMGSLIAFIIGWIAVTIVALYIYNRLGNKGV</sequence>